<evidence type="ECO:0000313" key="2">
    <source>
        <dbReference type="Proteomes" id="UP001160148"/>
    </source>
</evidence>
<gene>
    <name evidence="1" type="ORF">MEUPH1_LOCUS30475</name>
</gene>
<evidence type="ECO:0000313" key="1">
    <source>
        <dbReference type="EMBL" id="CAI6377178.1"/>
    </source>
</evidence>
<name>A0AAV0YBB8_9HEMI</name>
<accession>A0AAV0YBB8</accession>
<proteinExistence type="predicted"/>
<reference evidence="1 2" key="1">
    <citation type="submission" date="2023-01" db="EMBL/GenBank/DDBJ databases">
        <authorList>
            <person name="Whitehead M."/>
        </authorList>
    </citation>
    <scope>NUCLEOTIDE SEQUENCE [LARGE SCALE GENOMIC DNA]</scope>
</reference>
<keyword evidence="2" id="KW-1185">Reference proteome</keyword>
<sequence>MTTRRVAVPLRQSQILSKKYSSPRVMTVSPGEKSKDSLFNRFDNLTFPVSMSGPLTFDTFPVLTNWLGKLDLALSQGQLSSAREKVLWNYCLTNAD</sequence>
<protein>
    <submittedName>
        <fullName evidence="1">Uncharacterized protein</fullName>
    </submittedName>
</protein>
<dbReference type="EMBL" id="CARXXK010001661">
    <property type="protein sequence ID" value="CAI6377178.1"/>
    <property type="molecule type" value="Genomic_DNA"/>
</dbReference>
<dbReference type="Proteomes" id="UP001160148">
    <property type="component" value="Unassembled WGS sequence"/>
</dbReference>
<organism evidence="1 2">
    <name type="scientific">Macrosiphum euphorbiae</name>
    <name type="common">potato aphid</name>
    <dbReference type="NCBI Taxonomy" id="13131"/>
    <lineage>
        <taxon>Eukaryota</taxon>
        <taxon>Metazoa</taxon>
        <taxon>Ecdysozoa</taxon>
        <taxon>Arthropoda</taxon>
        <taxon>Hexapoda</taxon>
        <taxon>Insecta</taxon>
        <taxon>Pterygota</taxon>
        <taxon>Neoptera</taxon>
        <taxon>Paraneoptera</taxon>
        <taxon>Hemiptera</taxon>
        <taxon>Sternorrhyncha</taxon>
        <taxon>Aphidomorpha</taxon>
        <taxon>Aphidoidea</taxon>
        <taxon>Aphididae</taxon>
        <taxon>Macrosiphini</taxon>
        <taxon>Macrosiphum</taxon>
    </lineage>
</organism>
<comment type="caution">
    <text evidence="1">The sequence shown here is derived from an EMBL/GenBank/DDBJ whole genome shotgun (WGS) entry which is preliminary data.</text>
</comment>
<dbReference type="AlphaFoldDB" id="A0AAV0YBB8"/>